<dbReference type="Gene3D" id="2.60.40.10">
    <property type="entry name" value="Immunoglobulins"/>
    <property type="match status" value="1"/>
</dbReference>
<sequence>MKKFILSLFASMLLTTAIFAQAQNGSGTGNPVDAKVKFTKESIDFGKTQLNKPVTVDFEFTNNAKEPILVEAARASCGCTTPNWTKEPILPGKKGKVTATYSANGVGQQSKTIWVKFKGIDQDKELHLTGTVEQ</sequence>
<feature type="chain" id="PRO_5023043828" evidence="1">
    <location>
        <begin position="23"/>
        <end position="134"/>
    </location>
</feature>
<protein>
    <submittedName>
        <fullName evidence="2">DUF1573 domain-containing protein</fullName>
    </submittedName>
</protein>
<dbReference type="InterPro" id="IPR011467">
    <property type="entry name" value="DUF1573"/>
</dbReference>
<evidence type="ECO:0000256" key="1">
    <source>
        <dbReference type="SAM" id="SignalP"/>
    </source>
</evidence>
<dbReference type="EMBL" id="VUOC01000003">
    <property type="protein sequence ID" value="KAA2242011.1"/>
    <property type="molecule type" value="Genomic_DNA"/>
</dbReference>
<keyword evidence="3" id="KW-1185">Reference proteome</keyword>
<proteinExistence type="predicted"/>
<dbReference type="Pfam" id="PF07610">
    <property type="entry name" value="DUF1573"/>
    <property type="match status" value="1"/>
</dbReference>
<dbReference type="InterPro" id="IPR013783">
    <property type="entry name" value="Ig-like_fold"/>
</dbReference>
<comment type="caution">
    <text evidence="2">The sequence shown here is derived from an EMBL/GenBank/DDBJ whole genome shotgun (WGS) entry which is preliminary data.</text>
</comment>
<keyword evidence="1" id="KW-0732">Signal</keyword>
<dbReference type="AlphaFoldDB" id="A0A5B2VS13"/>
<dbReference type="PANTHER" id="PTHR37833">
    <property type="entry name" value="LIPOPROTEIN-RELATED"/>
    <property type="match status" value="1"/>
</dbReference>
<feature type="signal peptide" evidence="1">
    <location>
        <begin position="1"/>
        <end position="22"/>
    </location>
</feature>
<name>A0A5B2VS13_9BACT</name>
<evidence type="ECO:0000313" key="3">
    <source>
        <dbReference type="Proteomes" id="UP000324611"/>
    </source>
</evidence>
<gene>
    <name evidence="2" type="ORF">F0L74_17015</name>
</gene>
<reference evidence="2 3" key="2">
    <citation type="submission" date="2019-09" db="EMBL/GenBank/DDBJ databases">
        <authorList>
            <person name="Jin C."/>
        </authorList>
    </citation>
    <scope>NUCLEOTIDE SEQUENCE [LARGE SCALE GENOMIC DNA]</scope>
    <source>
        <strain evidence="2 3">BN140078</strain>
    </source>
</reference>
<accession>A0A5B2VS13</accession>
<dbReference type="Proteomes" id="UP000324611">
    <property type="component" value="Unassembled WGS sequence"/>
</dbReference>
<organism evidence="2 3">
    <name type="scientific">Chitinophaga agrisoli</name>
    <dbReference type="NCBI Taxonomy" id="2607653"/>
    <lineage>
        <taxon>Bacteria</taxon>
        <taxon>Pseudomonadati</taxon>
        <taxon>Bacteroidota</taxon>
        <taxon>Chitinophagia</taxon>
        <taxon>Chitinophagales</taxon>
        <taxon>Chitinophagaceae</taxon>
        <taxon>Chitinophaga</taxon>
    </lineage>
</organism>
<evidence type="ECO:0000313" key="2">
    <source>
        <dbReference type="EMBL" id="KAA2242011.1"/>
    </source>
</evidence>
<dbReference type="PANTHER" id="PTHR37833:SF1">
    <property type="entry name" value="SIGNAL PEPTIDE PROTEIN"/>
    <property type="match status" value="1"/>
</dbReference>
<reference evidence="2 3" key="1">
    <citation type="submission" date="2019-09" db="EMBL/GenBank/DDBJ databases">
        <title>Chitinophaga ginsengihumi sp. nov., isolated from soil of ginseng rhizosphere.</title>
        <authorList>
            <person name="Lee J."/>
        </authorList>
    </citation>
    <scope>NUCLEOTIDE SEQUENCE [LARGE SCALE GENOMIC DNA]</scope>
    <source>
        <strain evidence="2 3">BN140078</strain>
    </source>
</reference>